<sequence length="314" mass="35267">MGGIMNDGQKELHAVTGAFGYSGGYIARRLLEQDKQVVTLTNRAGKGHDLEGRVDSRPLRFDRRDELIASLRGVKVLYNTYWVRFNSKRHGFSHERAVANTKVLFEAAKEAGVERIVHVSITNPSIDSRWSYFRGKAELENTLMNLGVSYAILRPAVLFGGRDILINNIAYVLRHFPVFGVFGDGQYRLQPIHVDDLAALAVEWGSKDKGGGDGVVDAIGPESFTYERLARELMGIIGVKKRVMHVKPWMGFVVGWLFGKYVGDVVITRDEIGGLMDDLLHVENKPTGKIKLTEWAEEYKDELGRAYQSELARR</sequence>
<dbReference type="SUPFAM" id="SSF51735">
    <property type="entry name" value="NAD(P)-binding Rossmann-fold domains"/>
    <property type="match status" value="1"/>
</dbReference>
<dbReference type="Proteomes" id="UP000317369">
    <property type="component" value="Chromosome"/>
</dbReference>
<keyword evidence="3" id="KW-1185">Reference proteome</keyword>
<dbReference type="PANTHER" id="PTHR12126">
    <property type="entry name" value="NADH-UBIQUINONE OXIDOREDUCTASE 39 KDA SUBUNIT-RELATED"/>
    <property type="match status" value="1"/>
</dbReference>
<feature type="domain" description="NAD-dependent epimerase/dehydratase" evidence="1">
    <location>
        <begin position="15"/>
        <end position="202"/>
    </location>
</feature>
<dbReference type="Gene3D" id="3.40.50.720">
    <property type="entry name" value="NAD(P)-binding Rossmann-like Domain"/>
    <property type="match status" value="1"/>
</dbReference>
<dbReference type="EMBL" id="CP036425">
    <property type="protein sequence ID" value="QDU34799.1"/>
    <property type="molecule type" value="Genomic_DNA"/>
</dbReference>
<dbReference type="KEGG" id="pcor:KS4_28740"/>
<dbReference type="InterPro" id="IPR036291">
    <property type="entry name" value="NAD(P)-bd_dom_sf"/>
</dbReference>
<evidence type="ECO:0000313" key="3">
    <source>
        <dbReference type="Proteomes" id="UP000317369"/>
    </source>
</evidence>
<dbReference type="InterPro" id="IPR051207">
    <property type="entry name" value="ComplexI_NDUFA9_subunit"/>
</dbReference>
<dbReference type="PANTHER" id="PTHR12126:SF11">
    <property type="entry name" value="NADH DEHYDROGENASE [UBIQUINONE] 1 ALPHA SUBCOMPLEX SUBUNIT 9, MITOCHONDRIAL"/>
    <property type="match status" value="1"/>
</dbReference>
<dbReference type="Pfam" id="PF01370">
    <property type="entry name" value="Epimerase"/>
    <property type="match status" value="1"/>
</dbReference>
<dbReference type="AlphaFoldDB" id="A0A517YX49"/>
<protein>
    <recommendedName>
        <fullName evidence="1">NAD-dependent epimerase/dehydratase domain-containing protein</fullName>
    </recommendedName>
</protein>
<name>A0A517YX49_9BACT</name>
<evidence type="ECO:0000313" key="2">
    <source>
        <dbReference type="EMBL" id="QDU34799.1"/>
    </source>
</evidence>
<organism evidence="2 3">
    <name type="scientific">Poriferisphaera corsica</name>
    <dbReference type="NCBI Taxonomy" id="2528020"/>
    <lineage>
        <taxon>Bacteria</taxon>
        <taxon>Pseudomonadati</taxon>
        <taxon>Planctomycetota</taxon>
        <taxon>Phycisphaerae</taxon>
        <taxon>Phycisphaerales</taxon>
        <taxon>Phycisphaeraceae</taxon>
        <taxon>Poriferisphaera</taxon>
    </lineage>
</organism>
<dbReference type="GO" id="GO:0044877">
    <property type="term" value="F:protein-containing complex binding"/>
    <property type="evidence" value="ECO:0007669"/>
    <property type="project" value="TreeGrafter"/>
</dbReference>
<dbReference type="InterPro" id="IPR001509">
    <property type="entry name" value="Epimerase_deHydtase"/>
</dbReference>
<evidence type="ECO:0000259" key="1">
    <source>
        <dbReference type="Pfam" id="PF01370"/>
    </source>
</evidence>
<gene>
    <name evidence="2" type="ORF">KS4_28740</name>
</gene>
<reference evidence="2 3" key="1">
    <citation type="submission" date="2019-02" db="EMBL/GenBank/DDBJ databases">
        <title>Deep-cultivation of Planctomycetes and their phenomic and genomic characterization uncovers novel biology.</title>
        <authorList>
            <person name="Wiegand S."/>
            <person name="Jogler M."/>
            <person name="Boedeker C."/>
            <person name="Pinto D."/>
            <person name="Vollmers J."/>
            <person name="Rivas-Marin E."/>
            <person name="Kohn T."/>
            <person name="Peeters S.H."/>
            <person name="Heuer A."/>
            <person name="Rast P."/>
            <person name="Oberbeckmann S."/>
            <person name="Bunk B."/>
            <person name="Jeske O."/>
            <person name="Meyerdierks A."/>
            <person name="Storesund J.E."/>
            <person name="Kallscheuer N."/>
            <person name="Luecker S."/>
            <person name="Lage O.M."/>
            <person name="Pohl T."/>
            <person name="Merkel B.J."/>
            <person name="Hornburger P."/>
            <person name="Mueller R.-W."/>
            <person name="Bruemmer F."/>
            <person name="Labrenz M."/>
            <person name="Spormann A.M."/>
            <person name="Op den Camp H."/>
            <person name="Overmann J."/>
            <person name="Amann R."/>
            <person name="Jetten M.S.M."/>
            <person name="Mascher T."/>
            <person name="Medema M.H."/>
            <person name="Devos D.P."/>
            <person name="Kaster A.-K."/>
            <person name="Ovreas L."/>
            <person name="Rohde M."/>
            <person name="Galperin M.Y."/>
            <person name="Jogler C."/>
        </authorList>
    </citation>
    <scope>NUCLEOTIDE SEQUENCE [LARGE SCALE GENOMIC DNA]</scope>
    <source>
        <strain evidence="2 3">KS4</strain>
    </source>
</reference>
<proteinExistence type="predicted"/>
<accession>A0A517YX49</accession>